<sequence>MMQALTLREIEQVNGGNMVSDFATYGAMVGVGFAVGTAIVSAAPIGGLMVIGIGLEIALGAGIGAGIGYSFEQLF</sequence>
<feature type="transmembrane region" description="Helical" evidence="1">
    <location>
        <begin position="50"/>
        <end position="71"/>
    </location>
</feature>
<evidence type="ECO:0008006" key="4">
    <source>
        <dbReference type="Google" id="ProtNLM"/>
    </source>
</evidence>
<evidence type="ECO:0000256" key="1">
    <source>
        <dbReference type="SAM" id="Phobius"/>
    </source>
</evidence>
<keyword evidence="1" id="KW-0472">Membrane</keyword>
<keyword evidence="1" id="KW-1133">Transmembrane helix</keyword>
<dbReference type="RefSeq" id="WP_248941572.1">
    <property type="nucleotide sequence ID" value="NZ_JAKIKS010000076.1"/>
</dbReference>
<evidence type="ECO:0000313" key="2">
    <source>
        <dbReference type="EMBL" id="MCL1126182.1"/>
    </source>
</evidence>
<dbReference type="EMBL" id="JAKIKS010000076">
    <property type="protein sequence ID" value="MCL1126182.1"/>
    <property type="molecule type" value="Genomic_DNA"/>
</dbReference>
<accession>A0ABT0LEQ9</accession>
<protein>
    <recommendedName>
        <fullName evidence="4">Class IIb bacteriocin, lactobin A/cerein 7B family</fullName>
    </recommendedName>
</protein>
<gene>
    <name evidence="2" type="ORF">L2764_17280</name>
</gene>
<comment type="caution">
    <text evidence="2">The sequence shown here is derived from an EMBL/GenBank/DDBJ whole genome shotgun (WGS) entry which is preliminary data.</text>
</comment>
<name>A0ABT0LEQ9_9GAMM</name>
<dbReference type="Proteomes" id="UP001203423">
    <property type="component" value="Unassembled WGS sequence"/>
</dbReference>
<organism evidence="2 3">
    <name type="scientific">Shewanella surugensis</name>
    <dbReference type="NCBI Taxonomy" id="212020"/>
    <lineage>
        <taxon>Bacteria</taxon>
        <taxon>Pseudomonadati</taxon>
        <taxon>Pseudomonadota</taxon>
        <taxon>Gammaproteobacteria</taxon>
        <taxon>Alteromonadales</taxon>
        <taxon>Shewanellaceae</taxon>
        <taxon>Shewanella</taxon>
    </lineage>
</organism>
<keyword evidence="1" id="KW-0812">Transmembrane</keyword>
<keyword evidence="3" id="KW-1185">Reference proteome</keyword>
<feature type="transmembrane region" description="Helical" evidence="1">
    <location>
        <begin position="22"/>
        <end position="43"/>
    </location>
</feature>
<reference evidence="2 3" key="1">
    <citation type="submission" date="2022-01" db="EMBL/GenBank/DDBJ databases">
        <title>Whole genome-based taxonomy of the Shewanellaceae.</title>
        <authorList>
            <person name="Martin-Rodriguez A.J."/>
        </authorList>
    </citation>
    <scope>NUCLEOTIDE SEQUENCE [LARGE SCALE GENOMIC DNA]</scope>
    <source>
        <strain evidence="2 3">DSM 17177</strain>
    </source>
</reference>
<evidence type="ECO:0000313" key="3">
    <source>
        <dbReference type="Proteomes" id="UP001203423"/>
    </source>
</evidence>
<proteinExistence type="predicted"/>